<protein>
    <recommendedName>
        <fullName evidence="10">Probable nicotinate-nucleotide adenylyltransferase</fullName>
        <ecNumber evidence="10">2.7.7.18</ecNumber>
    </recommendedName>
    <alternativeName>
        <fullName evidence="10">Deamido-NAD(+) diphosphorylase</fullName>
    </alternativeName>
    <alternativeName>
        <fullName evidence="10">Deamido-NAD(+) pyrophosphorylase</fullName>
    </alternativeName>
    <alternativeName>
        <fullName evidence="10">Nicotinate mononucleotide adenylyltransferase</fullName>
        <shortName evidence="10">NaMN adenylyltransferase</shortName>
    </alternativeName>
</protein>
<gene>
    <name evidence="10" type="primary">nadD</name>
    <name evidence="12" type="ORF">BAA01_08645</name>
</gene>
<evidence type="ECO:0000313" key="12">
    <source>
        <dbReference type="EMBL" id="OUM88160.1"/>
    </source>
</evidence>
<evidence type="ECO:0000256" key="5">
    <source>
        <dbReference type="ARBA" id="ARBA00022695"/>
    </source>
</evidence>
<evidence type="ECO:0000256" key="3">
    <source>
        <dbReference type="ARBA" id="ARBA00022642"/>
    </source>
</evidence>
<dbReference type="NCBIfam" id="TIGR00125">
    <property type="entry name" value="cyt_tran_rel"/>
    <property type="match status" value="1"/>
</dbReference>
<dbReference type="Proteomes" id="UP000196475">
    <property type="component" value="Unassembled WGS sequence"/>
</dbReference>
<evidence type="ECO:0000259" key="11">
    <source>
        <dbReference type="Pfam" id="PF01467"/>
    </source>
</evidence>
<dbReference type="NCBIfam" id="NF000840">
    <property type="entry name" value="PRK00071.1-3"/>
    <property type="match status" value="1"/>
</dbReference>
<reference evidence="13" key="1">
    <citation type="submission" date="2016-06" db="EMBL/GenBank/DDBJ databases">
        <authorList>
            <person name="Nascimento L."/>
            <person name="Pereira R.V."/>
            <person name="Martins L.F."/>
            <person name="Quaggio R.B."/>
            <person name="Silva A.M."/>
            <person name="Setubal J.C."/>
        </authorList>
    </citation>
    <scope>NUCLEOTIDE SEQUENCE [LARGE SCALE GENOMIC DNA]</scope>
</reference>
<dbReference type="GO" id="GO:0005524">
    <property type="term" value="F:ATP binding"/>
    <property type="evidence" value="ECO:0007669"/>
    <property type="project" value="UniProtKB-KW"/>
</dbReference>
<comment type="caution">
    <text evidence="12">The sequence shown here is derived from an EMBL/GenBank/DDBJ whole genome shotgun (WGS) entry which is preliminary data.</text>
</comment>
<dbReference type="InterPro" id="IPR005248">
    <property type="entry name" value="NadD/NMNAT"/>
</dbReference>
<evidence type="ECO:0000256" key="8">
    <source>
        <dbReference type="ARBA" id="ARBA00023027"/>
    </source>
</evidence>
<organism evidence="12 13">
    <name type="scientific">Bacillus thermozeamaize</name>
    <dbReference type="NCBI Taxonomy" id="230954"/>
    <lineage>
        <taxon>Bacteria</taxon>
        <taxon>Bacillati</taxon>
        <taxon>Bacillota</taxon>
        <taxon>Bacilli</taxon>
        <taxon>Bacillales</taxon>
        <taxon>Bacillaceae</taxon>
        <taxon>Bacillus</taxon>
    </lineage>
</organism>
<dbReference type="EC" id="2.7.7.18" evidence="10"/>
<dbReference type="GO" id="GO:0004515">
    <property type="term" value="F:nicotinate-nucleotide adenylyltransferase activity"/>
    <property type="evidence" value="ECO:0007669"/>
    <property type="project" value="UniProtKB-UniRule"/>
</dbReference>
<dbReference type="NCBIfam" id="TIGR00482">
    <property type="entry name" value="nicotinate (nicotinamide) nucleotide adenylyltransferase"/>
    <property type="match status" value="1"/>
</dbReference>
<comment type="pathway">
    <text evidence="2 10">Cofactor biosynthesis; NAD(+) biosynthesis; deamido-NAD(+) from nicotinate D-ribonucleotide: step 1/1.</text>
</comment>
<keyword evidence="5 10" id="KW-0548">Nucleotidyltransferase</keyword>
<keyword evidence="4 10" id="KW-0808">Transferase</keyword>
<comment type="catalytic activity">
    <reaction evidence="9 10">
        <text>nicotinate beta-D-ribonucleotide + ATP + H(+) = deamido-NAD(+) + diphosphate</text>
        <dbReference type="Rhea" id="RHEA:22860"/>
        <dbReference type="ChEBI" id="CHEBI:15378"/>
        <dbReference type="ChEBI" id="CHEBI:30616"/>
        <dbReference type="ChEBI" id="CHEBI:33019"/>
        <dbReference type="ChEBI" id="CHEBI:57502"/>
        <dbReference type="ChEBI" id="CHEBI:58437"/>
        <dbReference type="EC" id="2.7.7.18"/>
    </reaction>
</comment>
<evidence type="ECO:0000256" key="1">
    <source>
        <dbReference type="ARBA" id="ARBA00002324"/>
    </source>
</evidence>
<evidence type="ECO:0000256" key="2">
    <source>
        <dbReference type="ARBA" id="ARBA00005019"/>
    </source>
</evidence>
<comment type="function">
    <text evidence="1 10">Catalyzes the reversible adenylation of nicotinate mononucleotide (NaMN) to nicotinic acid adenine dinucleotide (NaAD).</text>
</comment>
<dbReference type="SUPFAM" id="SSF52374">
    <property type="entry name" value="Nucleotidylyl transferase"/>
    <property type="match status" value="1"/>
</dbReference>
<accession>A0A1Y3PLE0</accession>
<proteinExistence type="inferred from homology"/>
<evidence type="ECO:0000256" key="7">
    <source>
        <dbReference type="ARBA" id="ARBA00022840"/>
    </source>
</evidence>
<name>A0A1Y3PLE0_9BACI</name>
<evidence type="ECO:0000313" key="13">
    <source>
        <dbReference type="Proteomes" id="UP000196475"/>
    </source>
</evidence>
<comment type="similarity">
    <text evidence="10">Belongs to the NadD family.</text>
</comment>
<feature type="domain" description="Cytidyltransferase-like" evidence="11">
    <location>
        <begin position="13"/>
        <end position="182"/>
    </location>
</feature>
<evidence type="ECO:0000256" key="9">
    <source>
        <dbReference type="ARBA" id="ARBA00048721"/>
    </source>
</evidence>
<evidence type="ECO:0000256" key="10">
    <source>
        <dbReference type="HAMAP-Rule" id="MF_00244"/>
    </source>
</evidence>
<keyword evidence="3 10" id="KW-0662">Pyridine nucleotide biosynthesis</keyword>
<keyword evidence="8 10" id="KW-0520">NAD</keyword>
<dbReference type="Gene3D" id="3.40.50.620">
    <property type="entry name" value="HUPs"/>
    <property type="match status" value="1"/>
</dbReference>
<dbReference type="GO" id="GO:0009435">
    <property type="term" value="P:NAD+ biosynthetic process"/>
    <property type="evidence" value="ECO:0007669"/>
    <property type="project" value="UniProtKB-UniRule"/>
</dbReference>
<dbReference type="PANTHER" id="PTHR39321">
    <property type="entry name" value="NICOTINATE-NUCLEOTIDE ADENYLYLTRANSFERASE-RELATED"/>
    <property type="match status" value="1"/>
</dbReference>
<dbReference type="HAMAP" id="MF_00244">
    <property type="entry name" value="NaMN_adenylyltr"/>
    <property type="match status" value="1"/>
</dbReference>
<keyword evidence="6 10" id="KW-0547">Nucleotide-binding</keyword>
<evidence type="ECO:0000256" key="4">
    <source>
        <dbReference type="ARBA" id="ARBA00022679"/>
    </source>
</evidence>
<dbReference type="InterPro" id="IPR004821">
    <property type="entry name" value="Cyt_trans-like"/>
</dbReference>
<dbReference type="EMBL" id="LZRT01000065">
    <property type="protein sequence ID" value="OUM88160.1"/>
    <property type="molecule type" value="Genomic_DNA"/>
</dbReference>
<dbReference type="UniPathway" id="UPA00253">
    <property type="reaction ID" value="UER00332"/>
</dbReference>
<sequence>MSQDQRNRRAIGVLGGSFSPIHHAHLWVAHYLLEELMLSEVVFVPAGQHAFKGRLLEAHHRLEMIRLAIQGKDRFRLSTIEVDRPGPSYTYETLQRLQEEVPDATFYFIIGGDNLAEVPMWHRGEELLRKFTFVVVGRNQADRTTLESIMAQDPLLRKYRANVMIVQMPFAFDLSSSFIRERLAAGKSIAYLVPEPVEAYIREHRLYTGETC</sequence>
<dbReference type="PANTHER" id="PTHR39321:SF3">
    <property type="entry name" value="PHOSPHOPANTETHEINE ADENYLYLTRANSFERASE"/>
    <property type="match status" value="1"/>
</dbReference>
<dbReference type="AlphaFoldDB" id="A0A1Y3PLE0"/>
<keyword evidence="7 10" id="KW-0067">ATP-binding</keyword>
<dbReference type="InterPro" id="IPR014729">
    <property type="entry name" value="Rossmann-like_a/b/a_fold"/>
</dbReference>
<evidence type="ECO:0000256" key="6">
    <source>
        <dbReference type="ARBA" id="ARBA00022741"/>
    </source>
</evidence>
<dbReference type="Pfam" id="PF01467">
    <property type="entry name" value="CTP_transf_like"/>
    <property type="match status" value="1"/>
</dbReference>
<dbReference type="CDD" id="cd02165">
    <property type="entry name" value="NMNAT"/>
    <property type="match status" value="1"/>
</dbReference>